<dbReference type="OrthoDB" id="5327538at2759"/>
<name>A0A9W9EST7_9EURO</name>
<protein>
    <submittedName>
        <fullName evidence="1">Uncharacterized protein</fullName>
    </submittedName>
</protein>
<keyword evidence="2" id="KW-1185">Reference proteome</keyword>
<dbReference type="EMBL" id="JAPQKH010000007">
    <property type="protein sequence ID" value="KAJ5087363.1"/>
    <property type="molecule type" value="Genomic_DNA"/>
</dbReference>
<organism evidence="1 2">
    <name type="scientific">Penicillium angulare</name>
    <dbReference type="NCBI Taxonomy" id="116970"/>
    <lineage>
        <taxon>Eukaryota</taxon>
        <taxon>Fungi</taxon>
        <taxon>Dikarya</taxon>
        <taxon>Ascomycota</taxon>
        <taxon>Pezizomycotina</taxon>
        <taxon>Eurotiomycetes</taxon>
        <taxon>Eurotiomycetidae</taxon>
        <taxon>Eurotiales</taxon>
        <taxon>Aspergillaceae</taxon>
        <taxon>Penicillium</taxon>
    </lineage>
</organism>
<evidence type="ECO:0000313" key="1">
    <source>
        <dbReference type="EMBL" id="KAJ5087363.1"/>
    </source>
</evidence>
<dbReference type="AlphaFoldDB" id="A0A9W9EST7"/>
<accession>A0A9W9EST7</accession>
<reference evidence="1" key="1">
    <citation type="submission" date="2022-11" db="EMBL/GenBank/DDBJ databases">
        <authorList>
            <person name="Petersen C."/>
        </authorList>
    </citation>
    <scope>NUCLEOTIDE SEQUENCE</scope>
    <source>
        <strain evidence="1">IBT 30069</strain>
    </source>
</reference>
<sequence length="441" mass="50572">MTPRPTLTHLWRKQAIHDRLVCHLTKADLAACRLLCRDLAAELAPIAFVDTTVTLRRRALTRPCRLLALKRIGAHIETITFKIPHTTETFLPPVIDRITGTEQTFVYMPQGHRVSYRHNKYGSHRMTDLLVQQYPPLFHTATDIFAFERALSFMRNIRHLRISCQGQPPSHRYRRSVVDYALISLRVAVERAPLPLLESLSLLPVHPAAALYLRPDMGFGGSPASRKRWSQIRSLTIHMDSFQYHHGLPTDHFKLLHAYLQSFPELRKLVFHWVGEKNLSPLTLASEPYLQSTANSIESAPCYSNRSSSLRGLRFHHLEQIELANIITDASQISSFISLHRHTLMEFNVLESTLRNGTWDDALAPMTQLGAQRQCKENPRQGSLVDVPLVLSQQQLQRVICAAQQQRGGLRGLKKKRARERLWGKPEHMKRLLPSSVFSWR</sequence>
<evidence type="ECO:0000313" key="2">
    <source>
        <dbReference type="Proteomes" id="UP001149165"/>
    </source>
</evidence>
<reference evidence="1" key="2">
    <citation type="journal article" date="2023" name="IMA Fungus">
        <title>Comparative genomic study of the Penicillium genus elucidates a diverse pangenome and 15 lateral gene transfer events.</title>
        <authorList>
            <person name="Petersen C."/>
            <person name="Sorensen T."/>
            <person name="Nielsen M.R."/>
            <person name="Sondergaard T.E."/>
            <person name="Sorensen J.L."/>
            <person name="Fitzpatrick D.A."/>
            <person name="Frisvad J.C."/>
            <person name="Nielsen K.L."/>
        </authorList>
    </citation>
    <scope>NUCLEOTIDE SEQUENCE</scope>
    <source>
        <strain evidence="1">IBT 30069</strain>
    </source>
</reference>
<proteinExistence type="predicted"/>
<comment type="caution">
    <text evidence="1">The sequence shown here is derived from an EMBL/GenBank/DDBJ whole genome shotgun (WGS) entry which is preliminary data.</text>
</comment>
<gene>
    <name evidence="1" type="ORF">N7456_010979</name>
</gene>
<dbReference type="Proteomes" id="UP001149165">
    <property type="component" value="Unassembled WGS sequence"/>
</dbReference>